<feature type="transmembrane region" description="Helical" evidence="1">
    <location>
        <begin position="56"/>
        <end position="76"/>
    </location>
</feature>
<feature type="transmembrane region" description="Helical" evidence="1">
    <location>
        <begin position="348"/>
        <end position="369"/>
    </location>
</feature>
<feature type="transmembrane region" description="Helical" evidence="1">
    <location>
        <begin position="142"/>
        <end position="165"/>
    </location>
</feature>
<evidence type="ECO:0008006" key="4">
    <source>
        <dbReference type="Google" id="ProtNLM"/>
    </source>
</evidence>
<keyword evidence="1" id="KW-1133">Transmembrane helix</keyword>
<dbReference type="AlphaFoldDB" id="A0A916XZV8"/>
<feature type="transmembrane region" description="Helical" evidence="1">
    <location>
        <begin position="259"/>
        <end position="282"/>
    </location>
</feature>
<reference evidence="2" key="1">
    <citation type="journal article" date="2014" name="Int. J. Syst. Evol. Microbiol.">
        <title>Complete genome sequence of Corynebacterium casei LMG S-19264T (=DSM 44701T), isolated from a smear-ripened cheese.</title>
        <authorList>
            <consortium name="US DOE Joint Genome Institute (JGI-PGF)"/>
            <person name="Walter F."/>
            <person name="Albersmeier A."/>
            <person name="Kalinowski J."/>
            <person name="Ruckert C."/>
        </authorList>
    </citation>
    <scope>NUCLEOTIDE SEQUENCE</scope>
    <source>
        <strain evidence="2">CGMCC 1.15493</strain>
    </source>
</reference>
<organism evidence="2 3">
    <name type="scientific">Aureimonas glaciei</name>
    <dbReference type="NCBI Taxonomy" id="1776957"/>
    <lineage>
        <taxon>Bacteria</taxon>
        <taxon>Pseudomonadati</taxon>
        <taxon>Pseudomonadota</taxon>
        <taxon>Alphaproteobacteria</taxon>
        <taxon>Hyphomicrobiales</taxon>
        <taxon>Aurantimonadaceae</taxon>
        <taxon>Aureimonas</taxon>
    </lineage>
</organism>
<reference evidence="2" key="2">
    <citation type="submission" date="2020-09" db="EMBL/GenBank/DDBJ databases">
        <authorList>
            <person name="Sun Q."/>
            <person name="Zhou Y."/>
        </authorList>
    </citation>
    <scope>NUCLEOTIDE SEQUENCE</scope>
    <source>
        <strain evidence="2">CGMCC 1.15493</strain>
    </source>
</reference>
<dbReference type="InterPro" id="IPR025291">
    <property type="entry name" value="DUF4153"/>
</dbReference>
<proteinExistence type="predicted"/>
<accession>A0A916XZV8</accession>
<sequence length="603" mass="62432">MAFSGLVGFGRWSRSLAAGAGLATARFPLAVALIVAIAAIANLEVADVHLMADEDLVWLLAALSAALSTSVGLRLLAESHAWKSGATLAVPPLGAAAAGLLIWNAQGIGVLAPPLLAALCLSIPLVPYLARRDDRKFWTFTLWTAVGITLAFISVLIFVLGVSAILEMIRYLFGIGLSSGAYEHIYTTALTLVGPLFALGRIPADFDEAVSAGPGDRVTAGVRPLLGWVAAPLTLATAVVIHLYAAKILVTQEVPKGEIGWIVSFYALLVLSLRLAAEPFLVDGAASTRLFGRLWAPLLVVPIGLLVYALGIRIAAEGVTLERYYLGLAALASVLVLVAQLTRWRGDIRLMAAVPLVLLALSSFGPWGVASAVGRSQAALLAESLPVGADADAAGPSEALRSSLRSRLTALQAVDELDRVLPLLSESQRAEVETRIGGQPDLLSATLMSVLGLDYGRNEAPAEALTTFSTGQPAALDLAGFDRALIDRNIQRGDAGRGERPGLALDADNLVIAVEGATDSFPLTDALSAMAGLAEGTTGANPDPGGVAPFVVDLASAGGRSVRLQITVAVWNSASREPVSLNATVLLRSADWPASLGGGGNPG</sequence>
<protein>
    <recommendedName>
        <fullName evidence="4">DUF4153 domain-containing protein</fullName>
    </recommendedName>
</protein>
<evidence type="ECO:0000313" key="2">
    <source>
        <dbReference type="EMBL" id="GGD22605.1"/>
    </source>
</evidence>
<keyword evidence="3" id="KW-1185">Reference proteome</keyword>
<feature type="transmembrane region" description="Helical" evidence="1">
    <location>
        <begin position="20"/>
        <end position="41"/>
    </location>
</feature>
<dbReference type="Pfam" id="PF13687">
    <property type="entry name" value="DUF4153"/>
    <property type="match status" value="1"/>
</dbReference>
<comment type="caution">
    <text evidence="2">The sequence shown here is derived from an EMBL/GenBank/DDBJ whole genome shotgun (WGS) entry which is preliminary data.</text>
</comment>
<dbReference type="Proteomes" id="UP000613160">
    <property type="component" value="Unassembled WGS sequence"/>
</dbReference>
<feature type="transmembrane region" description="Helical" evidence="1">
    <location>
        <begin position="111"/>
        <end position="130"/>
    </location>
</feature>
<feature type="transmembrane region" description="Helical" evidence="1">
    <location>
        <begin position="324"/>
        <end position="341"/>
    </location>
</feature>
<dbReference type="EMBL" id="BMJJ01000006">
    <property type="protein sequence ID" value="GGD22605.1"/>
    <property type="molecule type" value="Genomic_DNA"/>
</dbReference>
<evidence type="ECO:0000313" key="3">
    <source>
        <dbReference type="Proteomes" id="UP000613160"/>
    </source>
</evidence>
<keyword evidence="1" id="KW-0472">Membrane</keyword>
<dbReference type="RefSeq" id="WP_188851449.1">
    <property type="nucleotide sequence ID" value="NZ_BMJJ01000006.1"/>
</dbReference>
<feature type="transmembrane region" description="Helical" evidence="1">
    <location>
        <begin position="185"/>
        <end position="204"/>
    </location>
</feature>
<keyword evidence="1" id="KW-0812">Transmembrane</keyword>
<feature type="transmembrane region" description="Helical" evidence="1">
    <location>
        <begin position="88"/>
        <end position="105"/>
    </location>
</feature>
<gene>
    <name evidence="2" type="ORF">GCM10011335_26890</name>
</gene>
<feature type="transmembrane region" description="Helical" evidence="1">
    <location>
        <begin position="225"/>
        <end position="247"/>
    </location>
</feature>
<evidence type="ECO:0000256" key="1">
    <source>
        <dbReference type="SAM" id="Phobius"/>
    </source>
</evidence>
<feature type="transmembrane region" description="Helical" evidence="1">
    <location>
        <begin position="294"/>
        <end position="312"/>
    </location>
</feature>
<name>A0A916XZV8_9HYPH</name>